<reference evidence="1 2" key="1">
    <citation type="journal article" date="2018" name="Sci. Rep.">
        <title>Comparative analysis of the Pocillopora damicornis genome highlights role of immune system in coral evolution.</title>
        <authorList>
            <person name="Cunning R."/>
            <person name="Bay R.A."/>
            <person name="Gillette P."/>
            <person name="Baker A.C."/>
            <person name="Traylor-Knowles N."/>
        </authorList>
    </citation>
    <scope>NUCLEOTIDE SEQUENCE [LARGE SCALE GENOMIC DNA]</scope>
    <source>
        <strain evidence="1">RSMAS</strain>
        <tissue evidence="1">Whole animal</tissue>
    </source>
</reference>
<accession>A0A3M6TMP9</accession>
<evidence type="ECO:0000313" key="1">
    <source>
        <dbReference type="EMBL" id="RMX42578.1"/>
    </source>
</evidence>
<dbReference type="EMBL" id="RCHS01003331">
    <property type="protein sequence ID" value="RMX42578.1"/>
    <property type="molecule type" value="Genomic_DNA"/>
</dbReference>
<comment type="caution">
    <text evidence="1">The sequence shown here is derived from an EMBL/GenBank/DDBJ whole genome shotgun (WGS) entry which is preliminary data.</text>
</comment>
<organism evidence="1 2">
    <name type="scientific">Pocillopora damicornis</name>
    <name type="common">Cauliflower coral</name>
    <name type="synonym">Millepora damicornis</name>
    <dbReference type="NCBI Taxonomy" id="46731"/>
    <lineage>
        <taxon>Eukaryota</taxon>
        <taxon>Metazoa</taxon>
        <taxon>Cnidaria</taxon>
        <taxon>Anthozoa</taxon>
        <taxon>Hexacorallia</taxon>
        <taxon>Scleractinia</taxon>
        <taxon>Astrocoeniina</taxon>
        <taxon>Pocilloporidae</taxon>
        <taxon>Pocillopora</taxon>
    </lineage>
</organism>
<feature type="non-terminal residue" evidence="1">
    <location>
        <position position="197"/>
    </location>
</feature>
<gene>
    <name evidence="1" type="ORF">pdam_00013390</name>
</gene>
<name>A0A3M6TMP9_POCDA</name>
<sequence>EFNPWINIPLLGDLHIYKVKVNESHFHTSSELYQVQVLTHDRTVCCHRNEKRAGLVFDCVPPVKGVAVQVRKKGSSKLTARELHISGIGSKSDGNGVMREFWNISNLDIYDLNEIDEENVSGWHVIKSLNAPSEFGFGYGQKLTTYLQINRSGNFTFYMTCAERCELWLVTVNDLDPSADLDKNILVQLNEPTQDWH</sequence>
<evidence type="ECO:0000313" key="2">
    <source>
        <dbReference type="Proteomes" id="UP000275408"/>
    </source>
</evidence>
<proteinExistence type="predicted"/>
<protein>
    <submittedName>
        <fullName evidence="1">Uncharacterized protein</fullName>
    </submittedName>
</protein>
<dbReference type="AlphaFoldDB" id="A0A3M6TMP9"/>
<feature type="non-terminal residue" evidence="1">
    <location>
        <position position="1"/>
    </location>
</feature>
<keyword evidence="2" id="KW-1185">Reference proteome</keyword>
<dbReference type="Proteomes" id="UP000275408">
    <property type="component" value="Unassembled WGS sequence"/>
</dbReference>